<evidence type="ECO:0000313" key="4">
    <source>
        <dbReference type="EMBL" id="HIX01827.1"/>
    </source>
</evidence>
<dbReference type="Gene3D" id="3.40.50.10710">
    <property type="entry name" value="Metallo-hydrolase/oxidoreductase"/>
    <property type="match status" value="1"/>
</dbReference>
<dbReference type="InterPro" id="IPR001279">
    <property type="entry name" value="Metallo-B-lactamas"/>
</dbReference>
<comment type="caution">
    <text evidence="4">The sequence shown here is derived from an EMBL/GenBank/DDBJ whole genome shotgun (WGS) entry which is preliminary data.</text>
</comment>
<dbReference type="PANTHER" id="PTHR43694">
    <property type="entry name" value="RIBONUCLEASE J"/>
    <property type="match status" value="1"/>
</dbReference>
<protein>
    <submittedName>
        <fullName evidence="4">MBL fold metallo-hydrolase</fullName>
    </submittedName>
</protein>
<dbReference type="InterPro" id="IPR036866">
    <property type="entry name" value="RibonucZ/Hydroxyglut_hydro"/>
</dbReference>
<dbReference type="CDD" id="cd07732">
    <property type="entry name" value="metallo-hydrolase-like_MBL-fold"/>
    <property type="match status" value="1"/>
</dbReference>
<keyword evidence="2" id="KW-0694">RNA-binding</keyword>
<dbReference type="SMART" id="SM00849">
    <property type="entry name" value="Lactamase_B"/>
    <property type="match status" value="1"/>
</dbReference>
<keyword evidence="1" id="KW-0269">Exonuclease</keyword>
<dbReference type="GO" id="GO:0003723">
    <property type="term" value="F:RNA binding"/>
    <property type="evidence" value="ECO:0007669"/>
    <property type="project" value="UniProtKB-KW"/>
</dbReference>
<dbReference type="EMBL" id="DXFP01000029">
    <property type="protein sequence ID" value="HIX01827.1"/>
    <property type="molecule type" value="Genomic_DNA"/>
</dbReference>
<gene>
    <name evidence="4" type="ORF">H9861_03635</name>
</gene>
<dbReference type="PANTHER" id="PTHR43694:SF1">
    <property type="entry name" value="RIBONUCLEASE J"/>
    <property type="match status" value="1"/>
</dbReference>
<name>A0A9D2AAK7_9LACO</name>
<reference evidence="4" key="1">
    <citation type="journal article" date="2021" name="PeerJ">
        <title>Extensive microbial diversity within the chicken gut microbiome revealed by metagenomics and culture.</title>
        <authorList>
            <person name="Gilroy R."/>
            <person name="Ravi A."/>
            <person name="Getino M."/>
            <person name="Pursley I."/>
            <person name="Horton D.L."/>
            <person name="Alikhan N.F."/>
            <person name="Baker D."/>
            <person name="Gharbi K."/>
            <person name="Hall N."/>
            <person name="Watson M."/>
            <person name="Adriaenssens E.M."/>
            <person name="Foster-Nyarko E."/>
            <person name="Jarju S."/>
            <person name="Secka A."/>
            <person name="Antonio M."/>
            <person name="Oren A."/>
            <person name="Chaudhuri R.R."/>
            <person name="La Ragione R."/>
            <person name="Hildebrand F."/>
            <person name="Pallen M.J."/>
        </authorList>
    </citation>
    <scope>NUCLEOTIDE SEQUENCE</scope>
    <source>
        <strain evidence="4">6627</strain>
    </source>
</reference>
<dbReference type="InterPro" id="IPR042173">
    <property type="entry name" value="RNase_J_2"/>
</dbReference>
<dbReference type="Proteomes" id="UP000823963">
    <property type="component" value="Unassembled WGS sequence"/>
</dbReference>
<keyword evidence="1" id="KW-0540">Nuclease</keyword>
<reference evidence="4" key="2">
    <citation type="submission" date="2021-04" db="EMBL/GenBank/DDBJ databases">
        <authorList>
            <person name="Gilroy R."/>
        </authorList>
    </citation>
    <scope>NUCLEOTIDE SEQUENCE</scope>
    <source>
        <strain evidence="4">6627</strain>
    </source>
</reference>
<feature type="domain" description="Metallo-beta-lactamase" evidence="3">
    <location>
        <begin position="19"/>
        <end position="216"/>
    </location>
</feature>
<evidence type="ECO:0000256" key="2">
    <source>
        <dbReference type="ARBA" id="ARBA00022884"/>
    </source>
</evidence>
<dbReference type="Pfam" id="PF12706">
    <property type="entry name" value="Lactamase_B_2"/>
    <property type="match status" value="1"/>
</dbReference>
<proteinExistence type="predicted"/>
<evidence type="ECO:0000313" key="5">
    <source>
        <dbReference type="Proteomes" id="UP000823963"/>
    </source>
</evidence>
<evidence type="ECO:0000259" key="3">
    <source>
        <dbReference type="SMART" id="SM00849"/>
    </source>
</evidence>
<dbReference type="Gene3D" id="3.60.15.10">
    <property type="entry name" value="Ribonuclease Z/Hydroxyacylglutathione hydrolase-like"/>
    <property type="match status" value="1"/>
</dbReference>
<sequence>MELKDKTVVTYHRGVDTIGGTNIEISYGNSHIFFDLGIVFKPELNLENEHYDTLVKNHLIPKLSGFYDEQLPSAPSWNSDFKYSAAFVSHLHLDHTKMINYVDERLPIYATPETIKVLNAINEQQDFLLPAWEHSNNYIRPINQLKINQKISIGQIEVEFVPVDHDADGAVAFLIHTPDNFIAYTGDLRLHGFHPEWTRKFMEKAKNCDLLISEGVGVSFPNENRLEISSENDLVTNFCKIIKENIHSPITFNTYPGNLSRLIEICNQCPRKVVLSASRANLLKKVTGIQESYYYLPGEKRILDLNPENEVSLADLFEYPEKYVWQIEQQFELLKPGTIYIHSDAEPLGDFDPAYHTFIEKLEKQDVQMIRLTCSGHATSEELGEIIAGIKPQLLTPIHSFHPENLKNPFGKRLLVQNGQSLVLR</sequence>
<dbReference type="SUPFAM" id="SSF56281">
    <property type="entry name" value="Metallo-hydrolase/oxidoreductase"/>
    <property type="match status" value="1"/>
</dbReference>
<dbReference type="GO" id="GO:0004527">
    <property type="term" value="F:exonuclease activity"/>
    <property type="evidence" value="ECO:0007669"/>
    <property type="project" value="UniProtKB-KW"/>
</dbReference>
<keyword evidence="1" id="KW-0378">Hydrolase</keyword>
<organism evidence="4 5">
    <name type="scientific">Candidatus Ligilactobacillus excrementigallinarum</name>
    <dbReference type="NCBI Taxonomy" id="2838641"/>
    <lineage>
        <taxon>Bacteria</taxon>
        <taxon>Bacillati</taxon>
        <taxon>Bacillota</taxon>
        <taxon>Bacilli</taxon>
        <taxon>Lactobacillales</taxon>
        <taxon>Lactobacillaceae</taxon>
        <taxon>Ligilactobacillus</taxon>
    </lineage>
</organism>
<accession>A0A9D2AAK7</accession>
<dbReference type="AlphaFoldDB" id="A0A9D2AAK7"/>
<evidence type="ECO:0000256" key="1">
    <source>
        <dbReference type="ARBA" id="ARBA00022839"/>
    </source>
</evidence>